<name>A0A0L0FHG9_9EUKA</name>
<keyword evidence="3" id="KW-1185">Reference proteome</keyword>
<organism evidence="2 3">
    <name type="scientific">Sphaeroforma arctica JP610</name>
    <dbReference type="NCBI Taxonomy" id="667725"/>
    <lineage>
        <taxon>Eukaryota</taxon>
        <taxon>Ichthyosporea</taxon>
        <taxon>Ichthyophonida</taxon>
        <taxon>Sphaeroforma</taxon>
    </lineage>
</organism>
<dbReference type="SUPFAM" id="SSF56281">
    <property type="entry name" value="Metallo-hydrolase/oxidoreductase"/>
    <property type="match status" value="1"/>
</dbReference>
<dbReference type="GeneID" id="25911798"/>
<dbReference type="EMBL" id="KQ243209">
    <property type="protein sequence ID" value="KNC76195.1"/>
    <property type="molecule type" value="Genomic_DNA"/>
</dbReference>
<evidence type="ECO:0000259" key="1">
    <source>
        <dbReference type="Pfam" id="PF12706"/>
    </source>
</evidence>
<proteinExistence type="predicted"/>
<dbReference type="Proteomes" id="UP000054560">
    <property type="component" value="Unassembled WGS sequence"/>
</dbReference>
<sequence>MMKKAFDQAYIATLQSQPCKIKRSMLHLKNPTQPTKSGLWGDTFNAPWEGGDRVNGLFGLVQWKSGQNAPPFPSPEEVQKRVPSVSVDTEKLFSISPMAGICGTGYGGSNREVTDGLDEPNQKNQIQTTWMGHASFLVQCSGVNILTDPVWVDRASPVQFAGPKRYVQPPIEIEDLPQIHIVTISHNHYDHLCASTVTRLHKAFDPVFVVPLGMKSRWFVPNFGSKWSKNSMAKVVELNWWEEVPCKFTIKTPSEHTLSSCVTITSTPVQHWTTRTSFDRNKELWCGFVYCFESNANYGTDSGTELLPPRLAYHAGDTAYCPMFLETAEEFFGGPLTSGGSSDEESRCRFDLAMIPIGAYDPRWFLQVQHVDPKEAVQVHLDLRRPRLSVGMHWGTWILTDEPIDEPPLLLKAEAQKAGLEEGEFVVLKHGESVAI</sequence>
<evidence type="ECO:0000313" key="2">
    <source>
        <dbReference type="EMBL" id="KNC76195.1"/>
    </source>
</evidence>
<dbReference type="PANTHER" id="PTHR15032">
    <property type="entry name" value="N-ACYL-PHOSPHATIDYLETHANOLAMINE-HYDROLYZING PHOSPHOLIPASE D"/>
    <property type="match status" value="1"/>
</dbReference>
<dbReference type="Pfam" id="PF12706">
    <property type="entry name" value="Lactamase_B_2"/>
    <property type="match status" value="1"/>
</dbReference>
<dbReference type="InterPro" id="IPR001279">
    <property type="entry name" value="Metallo-B-lactamas"/>
</dbReference>
<reference evidence="2 3" key="1">
    <citation type="submission" date="2011-02" db="EMBL/GenBank/DDBJ databases">
        <title>The Genome Sequence of Sphaeroforma arctica JP610.</title>
        <authorList>
            <consortium name="The Broad Institute Genome Sequencing Platform"/>
            <person name="Russ C."/>
            <person name="Cuomo C."/>
            <person name="Young S.K."/>
            <person name="Zeng Q."/>
            <person name="Gargeya S."/>
            <person name="Alvarado L."/>
            <person name="Berlin A."/>
            <person name="Chapman S.B."/>
            <person name="Chen Z."/>
            <person name="Freedman E."/>
            <person name="Gellesch M."/>
            <person name="Goldberg J."/>
            <person name="Griggs A."/>
            <person name="Gujja S."/>
            <person name="Heilman E."/>
            <person name="Heiman D."/>
            <person name="Howarth C."/>
            <person name="Mehta T."/>
            <person name="Neiman D."/>
            <person name="Pearson M."/>
            <person name="Roberts A."/>
            <person name="Saif S."/>
            <person name="Shea T."/>
            <person name="Shenoy N."/>
            <person name="Sisk P."/>
            <person name="Stolte C."/>
            <person name="Sykes S."/>
            <person name="White J."/>
            <person name="Yandava C."/>
            <person name="Burger G."/>
            <person name="Gray M.W."/>
            <person name="Holland P.W.H."/>
            <person name="King N."/>
            <person name="Lang F.B.F."/>
            <person name="Roger A.J."/>
            <person name="Ruiz-Trillo I."/>
            <person name="Haas B."/>
            <person name="Nusbaum C."/>
            <person name="Birren B."/>
        </authorList>
    </citation>
    <scope>NUCLEOTIDE SEQUENCE [LARGE SCALE GENOMIC DNA]</scope>
    <source>
        <strain evidence="2 3">JP610</strain>
    </source>
</reference>
<dbReference type="GO" id="GO:0005737">
    <property type="term" value="C:cytoplasm"/>
    <property type="evidence" value="ECO:0007669"/>
    <property type="project" value="TreeGrafter"/>
</dbReference>
<dbReference type="AlphaFoldDB" id="A0A0L0FHG9"/>
<dbReference type="Gene3D" id="3.60.15.10">
    <property type="entry name" value="Ribonuclease Z/Hydroxyacylglutathione hydrolase-like"/>
    <property type="match status" value="1"/>
</dbReference>
<feature type="domain" description="Metallo-beta-lactamase" evidence="1">
    <location>
        <begin position="144"/>
        <end position="394"/>
    </location>
</feature>
<dbReference type="InterPro" id="IPR036866">
    <property type="entry name" value="RibonucZ/Hydroxyglut_hydro"/>
</dbReference>
<protein>
    <recommendedName>
        <fullName evidence="1">Metallo-beta-lactamase domain-containing protein</fullName>
    </recommendedName>
</protein>
<evidence type="ECO:0000313" key="3">
    <source>
        <dbReference type="Proteomes" id="UP000054560"/>
    </source>
</evidence>
<accession>A0A0L0FHG9</accession>
<gene>
    <name evidence="2" type="ORF">SARC_11294</name>
</gene>
<dbReference type="PANTHER" id="PTHR15032:SF4">
    <property type="entry name" value="N-ACYL-PHOSPHATIDYLETHANOLAMINE-HYDROLYZING PHOSPHOLIPASE D"/>
    <property type="match status" value="1"/>
</dbReference>
<dbReference type="OrthoDB" id="332863at2759"/>
<dbReference type="RefSeq" id="XP_014150097.1">
    <property type="nucleotide sequence ID" value="XM_014294622.1"/>
</dbReference>
<dbReference type="eggNOG" id="KOG3798">
    <property type="taxonomic scope" value="Eukaryota"/>
</dbReference>